<dbReference type="AlphaFoldDB" id="L7FG79"/>
<sequence length="40" mass="4247">MAAQSFGRRGTRGGDRCLVPRPGRLDGGLTSHAFEASDSR</sequence>
<comment type="caution">
    <text evidence="2">The sequence shown here is derived from an EMBL/GenBank/DDBJ whole genome shotgun (WGS) entry which is preliminary data.</text>
</comment>
<dbReference type="EMBL" id="AEJB01000106">
    <property type="protein sequence ID" value="ELP70061.1"/>
    <property type="molecule type" value="Genomic_DNA"/>
</dbReference>
<gene>
    <name evidence="2" type="ORF">STRTUCAR8_03437</name>
</gene>
<dbReference type="Proteomes" id="UP000010931">
    <property type="component" value="Unassembled WGS sequence"/>
</dbReference>
<protein>
    <submittedName>
        <fullName evidence="2">Uncharacterized protein</fullName>
    </submittedName>
</protein>
<evidence type="ECO:0000313" key="3">
    <source>
        <dbReference type="Proteomes" id="UP000010931"/>
    </source>
</evidence>
<dbReference type="PATRIC" id="fig|698760.3.peg.1286"/>
<feature type="region of interest" description="Disordered" evidence="1">
    <location>
        <begin position="1"/>
        <end position="40"/>
    </location>
</feature>
<name>L7FG79_STRT8</name>
<organism evidence="2 3">
    <name type="scientific">Streptomyces turgidiscabies (strain Car8)</name>
    <dbReference type="NCBI Taxonomy" id="698760"/>
    <lineage>
        <taxon>Bacteria</taxon>
        <taxon>Bacillati</taxon>
        <taxon>Actinomycetota</taxon>
        <taxon>Actinomycetes</taxon>
        <taxon>Kitasatosporales</taxon>
        <taxon>Streptomycetaceae</taxon>
        <taxon>Streptomyces</taxon>
    </lineage>
</organism>
<evidence type="ECO:0000256" key="1">
    <source>
        <dbReference type="SAM" id="MobiDB-lite"/>
    </source>
</evidence>
<keyword evidence="3" id="KW-1185">Reference proteome</keyword>
<evidence type="ECO:0000313" key="2">
    <source>
        <dbReference type="EMBL" id="ELP70061.1"/>
    </source>
</evidence>
<proteinExistence type="predicted"/>
<reference evidence="2 3" key="1">
    <citation type="journal article" date="2011" name="Plasmid">
        <title>Streptomyces turgidiscabies Car8 contains a modular pathogenicity island that shares virulence genes with other actinobacterial plant pathogens.</title>
        <authorList>
            <person name="Huguet-Tapia J.C."/>
            <person name="Badger J.H."/>
            <person name="Loria R."/>
            <person name="Pettis G.S."/>
        </authorList>
    </citation>
    <scope>NUCLEOTIDE SEQUENCE [LARGE SCALE GENOMIC DNA]</scope>
    <source>
        <strain evidence="2 3">Car8</strain>
    </source>
</reference>
<accession>L7FG79</accession>